<dbReference type="SUPFAM" id="SSF47203">
    <property type="entry name" value="Acyl-CoA dehydrogenase C-terminal domain-like"/>
    <property type="match status" value="1"/>
</dbReference>
<evidence type="ECO:0000259" key="5">
    <source>
        <dbReference type="Pfam" id="PF08028"/>
    </source>
</evidence>
<dbReference type="InterPro" id="IPR050741">
    <property type="entry name" value="Acyl-CoA_dehydrogenase"/>
</dbReference>
<comment type="caution">
    <text evidence="6">The sequence shown here is derived from an EMBL/GenBank/DDBJ whole genome shotgun (WGS) entry which is preliminary data.</text>
</comment>
<dbReference type="InterPro" id="IPR037069">
    <property type="entry name" value="AcylCoA_DH/ox_N_sf"/>
</dbReference>
<evidence type="ECO:0008006" key="8">
    <source>
        <dbReference type="Google" id="ProtNLM"/>
    </source>
</evidence>
<dbReference type="PANTHER" id="PTHR48083:SF19">
    <property type="entry name" value="FLAVIN-DEPENDENT MONOOXYGENASE, OXYGENASE SUBUNIT HSAA"/>
    <property type="match status" value="1"/>
</dbReference>
<dbReference type="STRING" id="1943.AQJ64_17570"/>
<dbReference type="Gene3D" id="1.10.540.10">
    <property type="entry name" value="Acyl-CoA dehydrogenase/oxidase, N-terminal domain"/>
    <property type="match status" value="1"/>
</dbReference>
<dbReference type="InterPro" id="IPR036250">
    <property type="entry name" value="AcylCo_DH-like_C"/>
</dbReference>
<dbReference type="RefSeq" id="WP_055632842.1">
    <property type="nucleotide sequence ID" value="NZ_JBIRRP010000020.1"/>
</dbReference>
<feature type="compositionally biased region" description="Basic and acidic residues" evidence="3">
    <location>
        <begin position="32"/>
        <end position="55"/>
    </location>
</feature>
<dbReference type="InterPro" id="IPR046373">
    <property type="entry name" value="Acyl-CoA_Oxase/DH_mid-dom_sf"/>
</dbReference>
<dbReference type="InterPro" id="IPR013786">
    <property type="entry name" value="AcylCoA_DH/ox_N"/>
</dbReference>
<keyword evidence="1" id="KW-0560">Oxidoreductase</keyword>
<dbReference type="PIRSF" id="PIRSF016578">
    <property type="entry name" value="HsaA"/>
    <property type="match status" value="1"/>
</dbReference>
<dbReference type="EMBL" id="LMWW01000025">
    <property type="protein sequence ID" value="KUN83279.1"/>
    <property type="molecule type" value="Genomic_DNA"/>
</dbReference>
<evidence type="ECO:0000313" key="6">
    <source>
        <dbReference type="EMBL" id="KUN83279.1"/>
    </source>
</evidence>
<dbReference type="GO" id="GO:0005737">
    <property type="term" value="C:cytoplasm"/>
    <property type="evidence" value="ECO:0007669"/>
    <property type="project" value="TreeGrafter"/>
</dbReference>
<evidence type="ECO:0000256" key="1">
    <source>
        <dbReference type="ARBA" id="ARBA00023002"/>
    </source>
</evidence>
<feature type="region of interest" description="Disordered" evidence="3">
    <location>
        <begin position="1"/>
        <end position="73"/>
    </location>
</feature>
<sequence>MTTLDDVTTSGPQGQGEVRERLLQTARGLRPLLREHADESERNRRLAEKTERALRESGLFQATAPRRSGGAGGDVRTLIELSAELSRGDSSAGWVAFIANTTAFGMGLFPDDVRELVYGPDPRSVAISQFAPNGTAEKVDGGYRINGKWGFASGCYQAQWTLNAFLVLDTEGQPAEVRWALMPLADMRIEDTWYVVGMAGTGSNTLVAEDLFVEDRCTLDLETFMGTAVFPIWHEDESSYRASLNSLACLGLCGPLLGMAEAAWDFTTENLGKGRPISYWTYSDRRDAPSYRLALADARVAIDAGRMHLLRSADEMDDAAREGRVLDTAARARIRGDSEIATRNFRHAVTLMLDIVGTSSFAQSNPLQRVWRDLTVASGHGLNNPLLNREIYGQSLVGRDTAEIGSL</sequence>
<proteinExistence type="inferred from homology"/>
<feature type="compositionally biased region" description="Polar residues" evidence="3">
    <location>
        <begin position="1"/>
        <end position="12"/>
    </location>
</feature>
<dbReference type="Pfam" id="PF02771">
    <property type="entry name" value="Acyl-CoA_dh_N"/>
    <property type="match status" value="1"/>
</dbReference>
<dbReference type="PANTHER" id="PTHR48083">
    <property type="entry name" value="MEDIUM-CHAIN SPECIFIC ACYL-COA DEHYDROGENASE, MITOCHONDRIAL-RELATED"/>
    <property type="match status" value="1"/>
</dbReference>
<comment type="similarity">
    <text evidence="2">Belongs to the HpaH/HsaA monooxygenase family.</text>
</comment>
<dbReference type="Proteomes" id="UP000052982">
    <property type="component" value="Unassembled WGS sequence"/>
</dbReference>
<dbReference type="GO" id="GO:0016712">
    <property type="term" value="F:oxidoreductase activity, acting on paired donors, with incorporation or reduction of molecular oxygen, reduced flavin or flavoprotein as one donor, and incorporation of one atom of oxygen"/>
    <property type="evidence" value="ECO:0007669"/>
    <property type="project" value="TreeGrafter"/>
</dbReference>
<reference evidence="6 7" key="1">
    <citation type="submission" date="2015-10" db="EMBL/GenBank/DDBJ databases">
        <title>Draft genome sequence of Streptomyces griseoruber DSM 40281, type strain for the species Streptomyces griseoruber.</title>
        <authorList>
            <person name="Ruckert C."/>
            <person name="Winkler A."/>
            <person name="Kalinowski J."/>
            <person name="Kampfer P."/>
            <person name="Glaeser S."/>
        </authorList>
    </citation>
    <scope>NUCLEOTIDE SEQUENCE [LARGE SCALE GENOMIC DNA]</scope>
    <source>
        <strain evidence="6 7">DSM 40281</strain>
    </source>
</reference>
<feature type="domain" description="Acyl-CoA dehydrogenase C-terminal" evidence="5">
    <location>
        <begin position="251"/>
        <end position="384"/>
    </location>
</feature>
<dbReference type="InterPro" id="IPR009100">
    <property type="entry name" value="AcylCoA_DH/oxidase_NM_dom_sf"/>
</dbReference>
<dbReference type="InterPro" id="IPR013107">
    <property type="entry name" value="Acyl-CoA_DH_C"/>
</dbReference>
<dbReference type="GO" id="GO:0050660">
    <property type="term" value="F:flavin adenine dinucleotide binding"/>
    <property type="evidence" value="ECO:0007669"/>
    <property type="project" value="InterPro"/>
</dbReference>
<dbReference type="OrthoDB" id="3404950at2"/>
<keyword evidence="7" id="KW-1185">Reference proteome</keyword>
<dbReference type="AlphaFoldDB" id="A0A117RCK3"/>
<evidence type="ECO:0000259" key="4">
    <source>
        <dbReference type="Pfam" id="PF02771"/>
    </source>
</evidence>
<evidence type="ECO:0000256" key="2">
    <source>
        <dbReference type="ARBA" id="ARBA00049661"/>
    </source>
</evidence>
<dbReference type="SUPFAM" id="SSF56645">
    <property type="entry name" value="Acyl-CoA dehydrogenase NM domain-like"/>
    <property type="match status" value="1"/>
</dbReference>
<protein>
    <recommendedName>
        <fullName evidence="8">Acyl-CoA dehydrogenase</fullName>
    </recommendedName>
</protein>
<evidence type="ECO:0000313" key="7">
    <source>
        <dbReference type="Proteomes" id="UP000052982"/>
    </source>
</evidence>
<dbReference type="GO" id="GO:0003995">
    <property type="term" value="F:acyl-CoA dehydrogenase activity"/>
    <property type="evidence" value="ECO:0007669"/>
    <property type="project" value="TreeGrafter"/>
</dbReference>
<name>A0A117RCK3_9ACTN</name>
<dbReference type="Gene3D" id="1.20.140.10">
    <property type="entry name" value="Butyryl-CoA Dehydrogenase, subunit A, domain 3"/>
    <property type="match status" value="1"/>
</dbReference>
<feature type="domain" description="Acyl-CoA dehydrogenase/oxidase N-terminal" evidence="4">
    <location>
        <begin position="33"/>
        <end position="102"/>
    </location>
</feature>
<dbReference type="Pfam" id="PF08028">
    <property type="entry name" value="Acyl-CoA_dh_2"/>
    <property type="match status" value="1"/>
</dbReference>
<gene>
    <name evidence="6" type="ORF">AQJ64_17570</name>
</gene>
<accession>A0A117RCK3</accession>
<dbReference type="GO" id="GO:0033539">
    <property type="term" value="P:fatty acid beta-oxidation using acyl-CoA dehydrogenase"/>
    <property type="evidence" value="ECO:0007669"/>
    <property type="project" value="TreeGrafter"/>
</dbReference>
<evidence type="ECO:0000256" key="3">
    <source>
        <dbReference type="SAM" id="MobiDB-lite"/>
    </source>
</evidence>
<organism evidence="6 7">
    <name type="scientific">Streptomyces griseoruber</name>
    <dbReference type="NCBI Taxonomy" id="1943"/>
    <lineage>
        <taxon>Bacteria</taxon>
        <taxon>Bacillati</taxon>
        <taxon>Actinomycetota</taxon>
        <taxon>Actinomycetes</taxon>
        <taxon>Kitasatosporales</taxon>
        <taxon>Streptomycetaceae</taxon>
        <taxon>Streptomyces</taxon>
    </lineage>
</organism>
<dbReference type="Gene3D" id="2.40.110.10">
    <property type="entry name" value="Butyryl-CoA Dehydrogenase, subunit A, domain 2"/>
    <property type="match status" value="1"/>
</dbReference>